<proteinExistence type="predicted"/>
<reference evidence="1 2" key="1">
    <citation type="submission" date="2017-09" db="EMBL/GenBank/DDBJ databases">
        <title>Genomics of the genus Arcobacter.</title>
        <authorList>
            <person name="Perez-Cataluna A."/>
            <person name="Figueras M.J."/>
            <person name="Salas-Masso N."/>
        </authorList>
    </citation>
    <scope>NUCLEOTIDE SEQUENCE [LARGE SCALE GENOMIC DNA]</scope>
    <source>
        <strain evidence="1 2">CECT 7386</strain>
    </source>
</reference>
<comment type="caution">
    <text evidence="1">The sequence shown here is derived from an EMBL/GenBank/DDBJ whole genome shotgun (WGS) entry which is preliminary data.</text>
</comment>
<evidence type="ECO:0000313" key="1">
    <source>
        <dbReference type="EMBL" id="RXK15506.1"/>
    </source>
</evidence>
<sequence length="319" mass="35130">MKKILSLLGSLFFVLFIITGCGKGSIVQNIDNSNYIDAKNITMAKVEKAITKGAIRKGWTTKKIKTGLLESKVNVRGKHFVMVNIAYNTKGYKIIYKDSQNMNYNPQDNTIHPNYNKWIGNLERNINYELSLIGVSGNSNSRNVTSIESSSDTTTINKSQYKSSGEINTNKNVIYIKAITPYAKNNRIAQNIKSECTINQQLAEFIQKYATEQGLTVKFKNNIGPNDLYLNLQIDDAISQGGAFRGHAKFTTISGILVKGKKSYGSFKAARVSGGGFWGAYKGSCAVLGRTVEALGKDVATWLYSPIDGAQLGDVGYLR</sequence>
<dbReference type="AlphaFoldDB" id="A0AAX2AJ05"/>
<evidence type="ECO:0000313" key="2">
    <source>
        <dbReference type="Proteomes" id="UP000290092"/>
    </source>
</evidence>
<dbReference type="Proteomes" id="UP000290092">
    <property type="component" value="Unassembled WGS sequence"/>
</dbReference>
<keyword evidence="2" id="KW-1185">Reference proteome</keyword>
<name>A0AAX2AJ05_9BACT</name>
<dbReference type="EMBL" id="NXID01000027">
    <property type="protein sequence ID" value="RXK15506.1"/>
    <property type="molecule type" value="Genomic_DNA"/>
</dbReference>
<dbReference type="KEGG" id="amyt:AMYT_0222"/>
<organism evidence="1 2">
    <name type="scientific">Malaciobacter mytili LMG 24559</name>
    <dbReference type="NCBI Taxonomy" id="1032238"/>
    <lineage>
        <taxon>Bacteria</taxon>
        <taxon>Pseudomonadati</taxon>
        <taxon>Campylobacterota</taxon>
        <taxon>Epsilonproteobacteria</taxon>
        <taxon>Campylobacterales</taxon>
        <taxon>Arcobacteraceae</taxon>
        <taxon>Malaciobacter</taxon>
    </lineage>
</organism>
<gene>
    <name evidence="1" type="ORF">CP985_08210</name>
</gene>
<protein>
    <recommendedName>
        <fullName evidence="3">Lipoprotein</fullName>
    </recommendedName>
</protein>
<evidence type="ECO:0008006" key="3">
    <source>
        <dbReference type="Google" id="ProtNLM"/>
    </source>
</evidence>
<dbReference type="PROSITE" id="PS51257">
    <property type="entry name" value="PROKAR_LIPOPROTEIN"/>
    <property type="match status" value="1"/>
</dbReference>
<dbReference type="RefSeq" id="WP_114840733.1">
    <property type="nucleotide sequence ID" value="NZ_CP031219.1"/>
</dbReference>
<accession>A0AAX2AJ05</accession>